<reference evidence="2" key="1">
    <citation type="submission" date="2015-05" db="EMBL/GenBank/DDBJ databases">
        <title>Permanent draft genome of Rhodopirellula islandicus K833.</title>
        <authorList>
            <person name="Kizina J."/>
            <person name="Richter M."/>
            <person name="Glockner F.O."/>
            <person name="Harder J."/>
        </authorList>
    </citation>
    <scope>NUCLEOTIDE SEQUENCE [LARGE SCALE GENOMIC DNA]</scope>
    <source>
        <strain evidence="2">K833</strain>
    </source>
</reference>
<keyword evidence="3" id="KW-1185">Reference proteome</keyword>
<feature type="region of interest" description="Disordered" evidence="1">
    <location>
        <begin position="1"/>
        <end position="64"/>
    </location>
</feature>
<evidence type="ECO:0000256" key="1">
    <source>
        <dbReference type="SAM" id="MobiDB-lite"/>
    </source>
</evidence>
<name>A0A0J1B5E6_RHOIS</name>
<comment type="caution">
    <text evidence="2">The sequence shown here is derived from an EMBL/GenBank/DDBJ whole genome shotgun (WGS) entry which is preliminary data.</text>
</comment>
<gene>
    <name evidence="2" type="ORF">RISK_006017</name>
</gene>
<evidence type="ECO:0000313" key="2">
    <source>
        <dbReference type="EMBL" id="KLU01833.1"/>
    </source>
</evidence>
<dbReference type="Proteomes" id="UP000036367">
    <property type="component" value="Unassembled WGS sequence"/>
</dbReference>
<dbReference type="PATRIC" id="fig|595434.4.peg.5717"/>
<feature type="compositionally biased region" description="Polar residues" evidence="1">
    <location>
        <begin position="7"/>
        <end position="34"/>
    </location>
</feature>
<accession>A0A0J1B5E6</accession>
<proteinExistence type="predicted"/>
<dbReference type="EMBL" id="LECT01000048">
    <property type="protein sequence ID" value="KLU01833.1"/>
    <property type="molecule type" value="Genomic_DNA"/>
</dbReference>
<dbReference type="AlphaFoldDB" id="A0A0J1B5E6"/>
<feature type="compositionally biased region" description="Basic and acidic residues" evidence="1">
    <location>
        <begin position="53"/>
        <end position="64"/>
    </location>
</feature>
<evidence type="ECO:0000313" key="3">
    <source>
        <dbReference type="Proteomes" id="UP000036367"/>
    </source>
</evidence>
<organism evidence="2 3">
    <name type="scientific">Rhodopirellula islandica</name>
    <dbReference type="NCBI Taxonomy" id="595434"/>
    <lineage>
        <taxon>Bacteria</taxon>
        <taxon>Pseudomonadati</taxon>
        <taxon>Planctomycetota</taxon>
        <taxon>Planctomycetia</taxon>
        <taxon>Pirellulales</taxon>
        <taxon>Pirellulaceae</taxon>
        <taxon>Rhodopirellula</taxon>
    </lineage>
</organism>
<protein>
    <submittedName>
        <fullName evidence="2">Uncharacterized protein</fullName>
    </submittedName>
</protein>
<sequence>MSKNREAMTGSSHGRQSVETLPNQTQSREATTGVIQRRPPHLTCPTPPSPSRQEGRAKRGEVER</sequence>